<evidence type="ECO:0000259" key="4">
    <source>
        <dbReference type="PROSITE" id="PS50887"/>
    </source>
</evidence>
<gene>
    <name evidence="6" type="ORF">SAMN02745221_01502</name>
</gene>
<feature type="domain" description="PAC" evidence="3">
    <location>
        <begin position="407"/>
        <end position="457"/>
    </location>
</feature>
<dbReference type="Pfam" id="PF00989">
    <property type="entry name" value="PAS"/>
    <property type="match status" value="1"/>
</dbReference>
<dbReference type="PROSITE" id="PS50113">
    <property type="entry name" value="PAC"/>
    <property type="match status" value="4"/>
</dbReference>
<dbReference type="Gene3D" id="3.30.450.20">
    <property type="entry name" value="PAS domain"/>
    <property type="match status" value="4"/>
</dbReference>
<dbReference type="SUPFAM" id="SSF109604">
    <property type="entry name" value="HD-domain/PDEase-like"/>
    <property type="match status" value="1"/>
</dbReference>
<dbReference type="Gene3D" id="3.30.70.270">
    <property type="match status" value="1"/>
</dbReference>
<dbReference type="PANTHER" id="PTHR44757">
    <property type="entry name" value="DIGUANYLATE CYCLASE DGCP"/>
    <property type="match status" value="1"/>
</dbReference>
<dbReference type="SMART" id="SM00267">
    <property type="entry name" value="GGDEF"/>
    <property type="match status" value="1"/>
</dbReference>
<dbReference type="InterPro" id="IPR013655">
    <property type="entry name" value="PAS_fold_3"/>
</dbReference>
<feature type="domain" description="PAC" evidence="3">
    <location>
        <begin position="84"/>
        <end position="136"/>
    </location>
</feature>
<dbReference type="PANTHER" id="PTHR44757:SF2">
    <property type="entry name" value="BIOFILM ARCHITECTURE MAINTENANCE PROTEIN MBAA"/>
    <property type="match status" value="1"/>
</dbReference>
<dbReference type="PROSITE" id="PS50887">
    <property type="entry name" value="GGDEF"/>
    <property type="match status" value="1"/>
</dbReference>
<dbReference type="CDD" id="cd00130">
    <property type="entry name" value="PAS"/>
    <property type="match status" value="4"/>
</dbReference>
<dbReference type="Pfam" id="PF13487">
    <property type="entry name" value="HD_5"/>
    <property type="match status" value="1"/>
</dbReference>
<dbReference type="SMART" id="SM00086">
    <property type="entry name" value="PAC"/>
    <property type="match status" value="4"/>
</dbReference>
<dbReference type="EMBL" id="FQWY01000024">
    <property type="protein sequence ID" value="SHH02501.1"/>
    <property type="molecule type" value="Genomic_DNA"/>
</dbReference>
<feature type="coiled-coil region" evidence="1">
    <location>
        <begin position="124"/>
        <end position="200"/>
    </location>
</feature>
<sequence>MESSNNFNMDARELKRVIFHLREIIGISDLQGRFTFISPSVKEQLGYEVEEGLGKHFKDFIHPDDLKSYIAYFNRDIKEEMDKTTLNFRVRHKDGSYRWYNIRGRLVYDEKGKPVEYIGIGIDITEQMAKEEELRRAYEEIETAYQQLQAAEEELKAQYEELHSTYEQLQAAEEEIRAQYETLEKNQQELLEMHKKMEDIVNSLPDATFVIDRDDHVIFWNYAMELLTGVSASQAVGQKSYTLTENFYETCRPSLAHYCLQGKLPEGEEYRNVSLKNGVLHAEIGPVMIKGKERYFWLTAAPLYNIKGEIGGAIENIRDITEQKKVEYELRQSEEKFRSLAENTPAMIFVGQGEKFKYVNPAFCSLTGYSEEELYHDLLMWDVVHPDDREIVKQRGLARQRGEKIEPRYEFKLLTKNGETRYVLYSGAIFMYEGQPAIMGTLLDITERYRAEKKLKKREAQLSIIAENTMDLISQVDAEGRLLYASPSHRTMLGYKPEKSIGNSVLDFIHPEDREKVWYEFQKTLATGEPSRFEYRLKRADGNYVWVETLGKALKDDSQKPVLIAVSRDITERKKMEERLRYLAEHDVLTGLYNRFYFDKVLEEMEKNKKAPVALVITDVDGLKLINDTLGHSAGDKILKKYAAILKSCFPQNSIIARIGGDEFAVLISGALPQVVEDYIGCLKKEIEKINAAEGILLSISLGQAVRLNAKTSMFDLFKEADKLMYREKLLHSQSTKSSIVNLLMKALEARDYITEGHTDRMQEIVRKIGERIGLSESRINDLCLLARFHDIGKVGISDRILFKPGKLTEEEFEEMKKHCEIGFRIAQSSPELAHIADFILKHHERWDGSGYPLGLKETEIPLECRILALADAYDAMSHDRPYRKAMKKEDIIVELTRCSGKQFDPWLTSVFINILSEIEE</sequence>
<dbReference type="PROSITE" id="PS51832">
    <property type="entry name" value="HD_GYP"/>
    <property type="match status" value="1"/>
</dbReference>
<dbReference type="CDD" id="cd00077">
    <property type="entry name" value="HDc"/>
    <property type="match status" value="1"/>
</dbReference>
<keyword evidence="1" id="KW-0175">Coiled coil</keyword>
<dbReference type="InterPro" id="IPR037522">
    <property type="entry name" value="HD_GYP_dom"/>
</dbReference>
<feature type="domain" description="PAC" evidence="3">
    <location>
        <begin position="280"/>
        <end position="332"/>
    </location>
</feature>
<dbReference type="AlphaFoldDB" id="A0A1M5PL99"/>
<dbReference type="SMART" id="SM00471">
    <property type="entry name" value="HDc"/>
    <property type="match status" value="1"/>
</dbReference>
<dbReference type="GO" id="GO:0006355">
    <property type="term" value="P:regulation of DNA-templated transcription"/>
    <property type="evidence" value="ECO:0007669"/>
    <property type="project" value="InterPro"/>
</dbReference>
<dbReference type="OrthoDB" id="9804747at2"/>
<protein>
    <submittedName>
        <fullName evidence="6">PAS domain S-box-containing protein/diguanylate cyclase (GGDEF) domain-containing protein</fullName>
    </submittedName>
</protein>
<dbReference type="InterPro" id="IPR000014">
    <property type="entry name" value="PAS"/>
</dbReference>
<feature type="domain" description="PAC" evidence="3">
    <location>
        <begin position="531"/>
        <end position="582"/>
    </location>
</feature>
<dbReference type="NCBIfam" id="TIGR00229">
    <property type="entry name" value="sensory_box"/>
    <property type="match status" value="4"/>
</dbReference>
<dbReference type="CDD" id="cd01949">
    <property type="entry name" value="GGDEF"/>
    <property type="match status" value="1"/>
</dbReference>
<proteinExistence type="predicted"/>
<evidence type="ECO:0000256" key="1">
    <source>
        <dbReference type="SAM" id="Coils"/>
    </source>
</evidence>
<dbReference type="InterPro" id="IPR035965">
    <property type="entry name" value="PAS-like_dom_sf"/>
</dbReference>
<dbReference type="Gene3D" id="1.10.3210.10">
    <property type="entry name" value="Hypothetical protein af1432"/>
    <property type="match status" value="1"/>
</dbReference>
<dbReference type="InterPro" id="IPR000700">
    <property type="entry name" value="PAS-assoc_C"/>
</dbReference>
<feature type="domain" description="PAS" evidence="2">
    <location>
        <begin position="193"/>
        <end position="267"/>
    </location>
</feature>
<dbReference type="InterPro" id="IPR043128">
    <property type="entry name" value="Rev_trsase/Diguanyl_cyclase"/>
</dbReference>
<dbReference type="RefSeq" id="WP_073092285.1">
    <property type="nucleotide sequence ID" value="NZ_FQWY01000024.1"/>
</dbReference>
<dbReference type="InterPro" id="IPR001610">
    <property type="entry name" value="PAC"/>
</dbReference>
<reference evidence="7" key="1">
    <citation type="submission" date="2016-11" db="EMBL/GenBank/DDBJ databases">
        <authorList>
            <person name="Varghese N."/>
            <person name="Submissions S."/>
        </authorList>
    </citation>
    <scope>NUCLEOTIDE SEQUENCE [LARGE SCALE GENOMIC DNA]</scope>
    <source>
        <strain evidence="7">DSM 11003</strain>
    </source>
</reference>
<dbReference type="SUPFAM" id="SSF55785">
    <property type="entry name" value="PYP-like sensor domain (PAS domain)"/>
    <property type="match status" value="4"/>
</dbReference>
<dbReference type="Pfam" id="PF08447">
    <property type="entry name" value="PAS_3"/>
    <property type="match status" value="3"/>
</dbReference>
<dbReference type="SUPFAM" id="SSF55073">
    <property type="entry name" value="Nucleotide cyclase"/>
    <property type="match status" value="1"/>
</dbReference>
<accession>A0A1M5PL99</accession>
<dbReference type="InterPro" id="IPR052155">
    <property type="entry name" value="Biofilm_reg_signaling"/>
</dbReference>
<feature type="domain" description="PAS" evidence="2">
    <location>
        <begin position="10"/>
        <end position="80"/>
    </location>
</feature>
<evidence type="ECO:0000259" key="3">
    <source>
        <dbReference type="PROSITE" id="PS50113"/>
    </source>
</evidence>
<keyword evidence="7" id="KW-1185">Reference proteome</keyword>
<organism evidence="6 7">
    <name type="scientific">Thermosyntropha lipolytica DSM 11003</name>
    <dbReference type="NCBI Taxonomy" id="1123382"/>
    <lineage>
        <taxon>Bacteria</taxon>
        <taxon>Bacillati</taxon>
        <taxon>Bacillota</taxon>
        <taxon>Clostridia</taxon>
        <taxon>Eubacteriales</taxon>
        <taxon>Syntrophomonadaceae</taxon>
        <taxon>Thermosyntropha</taxon>
    </lineage>
</organism>
<feature type="domain" description="PAS" evidence="2">
    <location>
        <begin position="333"/>
        <end position="394"/>
    </location>
</feature>
<dbReference type="PROSITE" id="PS50112">
    <property type="entry name" value="PAS"/>
    <property type="match status" value="4"/>
</dbReference>
<feature type="domain" description="HD-GYP" evidence="5">
    <location>
        <begin position="733"/>
        <end position="921"/>
    </location>
</feature>
<feature type="domain" description="GGDEF" evidence="4">
    <location>
        <begin position="611"/>
        <end position="743"/>
    </location>
</feature>
<evidence type="ECO:0000259" key="2">
    <source>
        <dbReference type="PROSITE" id="PS50112"/>
    </source>
</evidence>
<dbReference type="InterPro" id="IPR003607">
    <property type="entry name" value="HD/PDEase_dom"/>
</dbReference>
<dbReference type="InterPro" id="IPR029787">
    <property type="entry name" value="Nucleotide_cyclase"/>
</dbReference>
<dbReference type="InterPro" id="IPR000160">
    <property type="entry name" value="GGDEF_dom"/>
</dbReference>
<dbReference type="STRING" id="1123382.SAMN02745221_01502"/>
<evidence type="ECO:0000259" key="5">
    <source>
        <dbReference type="PROSITE" id="PS51832"/>
    </source>
</evidence>
<dbReference type="NCBIfam" id="TIGR00254">
    <property type="entry name" value="GGDEF"/>
    <property type="match status" value="1"/>
</dbReference>
<dbReference type="Pfam" id="PF00990">
    <property type="entry name" value="GGDEF"/>
    <property type="match status" value="1"/>
</dbReference>
<evidence type="ECO:0000313" key="6">
    <source>
        <dbReference type="EMBL" id="SHH02501.1"/>
    </source>
</evidence>
<feature type="domain" description="PAS" evidence="2">
    <location>
        <begin position="458"/>
        <end position="528"/>
    </location>
</feature>
<name>A0A1M5PL99_9FIRM</name>
<dbReference type="InterPro" id="IPR013767">
    <property type="entry name" value="PAS_fold"/>
</dbReference>
<evidence type="ECO:0000313" key="7">
    <source>
        <dbReference type="Proteomes" id="UP000242329"/>
    </source>
</evidence>
<dbReference type="Proteomes" id="UP000242329">
    <property type="component" value="Unassembled WGS sequence"/>
</dbReference>
<dbReference type="SMART" id="SM00091">
    <property type="entry name" value="PAS"/>
    <property type="match status" value="4"/>
</dbReference>